<evidence type="ECO:0000259" key="13">
    <source>
        <dbReference type="Pfam" id="PF01529"/>
    </source>
</evidence>
<evidence type="ECO:0000256" key="1">
    <source>
        <dbReference type="ARBA" id="ARBA00004127"/>
    </source>
</evidence>
<evidence type="ECO:0000256" key="11">
    <source>
        <dbReference type="RuleBase" id="RU079119"/>
    </source>
</evidence>
<feature type="transmembrane region" description="Helical" evidence="11">
    <location>
        <begin position="108"/>
        <end position="131"/>
    </location>
</feature>
<dbReference type="EMBL" id="CP126212">
    <property type="protein sequence ID" value="WIA14229.1"/>
    <property type="molecule type" value="Genomic_DNA"/>
</dbReference>
<keyword evidence="5 11" id="KW-1133">Transmembrane helix</keyword>
<evidence type="ECO:0000256" key="5">
    <source>
        <dbReference type="ARBA" id="ARBA00022989"/>
    </source>
</evidence>
<evidence type="ECO:0000256" key="8">
    <source>
        <dbReference type="ARBA" id="ARBA00023288"/>
    </source>
</evidence>
<comment type="domain">
    <text evidence="11">The DHHC domain is required for palmitoyltransferase activity.</text>
</comment>
<keyword evidence="6 11" id="KW-0472">Membrane</keyword>
<proteinExistence type="inferred from homology"/>
<feature type="domain" description="Palmitoyltransferase DHHC" evidence="13">
    <location>
        <begin position="307"/>
        <end position="357"/>
    </location>
</feature>
<evidence type="ECO:0000256" key="7">
    <source>
        <dbReference type="ARBA" id="ARBA00023139"/>
    </source>
</evidence>
<sequence length="456" mass="50214">MEVHRPRLPNRARRRRDDAGPPDLQQLQQQLQQQQQQQGFAGRVKALNPRSYYEDVSPSSWRPSDTAEAQGDYLELYRRAYCSYADALFPPLWLALLCLLASSRLLPLWQLLLLGLASFWGGLYVMAVKWAGVPTGQLSLSRVSPMMVLSLEVLCTGAFMCHVLPGMWLGHSVQCLAVLAAAGAMLVLHAAAHLQDPGYTPIPDTEEGPCARHLAGSTGGDANSPGAASAAANGSSSSKAKGPMSVSAGQRQQQQQQQQPVATAGLDSRQQPGKGAGSASNSWKQQQQQQQQQQQAGPKLAGRPLNGCWTCGVERNLRSKHCPFCNRCVERFDHHCPVIGNCVGARNHRTFVGYLAAMHQAGFCNRFDRGPGHNCWEFWAGPPVVDWWAAWQQGEQELLACRSNVVVPHSATSLIRLWDVRWGRYQAKLAAARERKREQALLRRMQALGLDSREGQ</sequence>
<feature type="compositionally biased region" description="Low complexity" evidence="12">
    <location>
        <begin position="21"/>
        <end position="38"/>
    </location>
</feature>
<evidence type="ECO:0000313" key="15">
    <source>
        <dbReference type="Proteomes" id="UP001244341"/>
    </source>
</evidence>
<keyword evidence="9 11" id="KW-0012">Acyltransferase</keyword>
<dbReference type="PANTHER" id="PTHR22883:SF43">
    <property type="entry name" value="PALMITOYLTRANSFERASE APP"/>
    <property type="match status" value="1"/>
</dbReference>
<protein>
    <recommendedName>
        <fullName evidence="11">S-acyltransferase</fullName>
        <ecNumber evidence="11">2.3.1.225</ecNumber>
    </recommendedName>
    <alternativeName>
        <fullName evidence="11">Palmitoyltransferase</fullName>
    </alternativeName>
</protein>
<dbReference type="Proteomes" id="UP001244341">
    <property type="component" value="Chromosome 5b"/>
</dbReference>
<dbReference type="InterPro" id="IPR001594">
    <property type="entry name" value="Palmitoyltrfase_DHHC"/>
</dbReference>
<reference evidence="14 15" key="1">
    <citation type="submission" date="2023-05" db="EMBL/GenBank/DDBJ databases">
        <title>A 100% complete, gapless, phased diploid assembly of the Scenedesmus obliquus UTEX 3031 genome.</title>
        <authorList>
            <person name="Biondi T.C."/>
            <person name="Hanschen E.R."/>
            <person name="Kwon T."/>
            <person name="Eng W."/>
            <person name="Kruse C.P.S."/>
            <person name="Koehler S.I."/>
            <person name="Kunde Y."/>
            <person name="Gleasner C.D."/>
            <person name="You Mak K.T."/>
            <person name="Polle J."/>
            <person name="Hovde B.T."/>
            <person name="Starkenburg S.R."/>
        </authorList>
    </citation>
    <scope>NUCLEOTIDE SEQUENCE [LARGE SCALE GENOMIC DNA]</scope>
    <source>
        <strain evidence="14 15">DOE0152z</strain>
    </source>
</reference>
<evidence type="ECO:0000256" key="3">
    <source>
        <dbReference type="ARBA" id="ARBA00022679"/>
    </source>
</evidence>
<evidence type="ECO:0000256" key="10">
    <source>
        <dbReference type="ARBA" id="ARBA00048048"/>
    </source>
</evidence>
<dbReference type="InterPro" id="IPR039859">
    <property type="entry name" value="PFA4/ZDH16/20/ERF2-like"/>
</dbReference>
<keyword evidence="3 11" id="KW-0808">Transferase</keyword>
<dbReference type="Pfam" id="PF01529">
    <property type="entry name" value="DHHC"/>
    <property type="match status" value="1"/>
</dbReference>
<evidence type="ECO:0000256" key="4">
    <source>
        <dbReference type="ARBA" id="ARBA00022692"/>
    </source>
</evidence>
<feature type="region of interest" description="Disordered" evidence="12">
    <location>
        <begin position="199"/>
        <end position="300"/>
    </location>
</feature>
<name>A0ABY8TYK6_TETOB</name>
<feature type="region of interest" description="Disordered" evidence="12">
    <location>
        <begin position="1"/>
        <end position="40"/>
    </location>
</feature>
<evidence type="ECO:0000256" key="12">
    <source>
        <dbReference type="SAM" id="MobiDB-lite"/>
    </source>
</evidence>
<comment type="similarity">
    <text evidence="2 11">Belongs to the DHHC palmitoyltransferase family.</text>
</comment>
<keyword evidence="8" id="KW-0449">Lipoprotein</keyword>
<keyword evidence="4 11" id="KW-0812">Transmembrane</keyword>
<accession>A0ABY8TYK6</accession>
<dbReference type="PANTHER" id="PTHR22883">
    <property type="entry name" value="ZINC FINGER DHHC DOMAIN CONTAINING PROTEIN"/>
    <property type="match status" value="1"/>
</dbReference>
<comment type="subcellular location">
    <subcellularLocation>
        <location evidence="1">Endomembrane system</location>
        <topology evidence="1">Multi-pass membrane protein</topology>
    </subcellularLocation>
</comment>
<evidence type="ECO:0000313" key="14">
    <source>
        <dbReference type="EMBL" id="WIA14229.1"/>
    </source>
</evidence>
<organism evidence="14 15">
    <name type="scientific">Tetradesmus obliquus</name>
    <name type="common">Green alga</name>
    <name type="synonym">Acutodesmus obliquus</name>
    <dbReference type="NCBI Taxonomy" id="3088"/>
    <lineage>
        <taxon>Eukaryota</taxon>
        <taxon>Viridiplantae</taxon>
        <taxon>Chlorophyta</taxon>
        <taxon>core chlorophytes</taxon>
        <taxon>Chlorophyceae</taxon>
        <taxon>CS clade</taxon>
        <taxon>Sphaeropleales</taxon>
        <taxon>Scenedesmaceae</taxon>
        <taxon>Tetradesmus</taxon>
    </lineage>
</organism>
<evidence type="ECO:0000256" key="2">
    <source>
        <dbReference type="ARBA" id="ARBA00008574"/>
    </source>
</evidence>
<dbReference type="PROSITE" id="PS50216">
    <property type="entry name" value="DHHC"/>
    <property type="match status" value="1"/>
</dbReference>
<dbReference type="EC" id="2.3.1.225" evidence="11"/>
<keyword evidence="7" id="KW-0564">Palmitate</keyword>
<feature type="compositionally biased region" description="Low complexity" evidence="12">
    <location>
        <begin position="250"/>
        <end position="259"/>
    </location>
</feature>
<keyword evidence="15" id="KW-1185">Reference proteome</keyword>
<feature type="compositionally biased region" description="Low complexity" evidence="12">
    <location>
        <begin position="222"/>
        <end position="243"/>
    </location>
</feature>
<gene>
    <name evidence="14" type="ORF">OEZ85_002767</name>
</gene>
<feature type="compositionally biased region" description="Low complexity" evidence="12">
    <location>
        <begin position="285"/>
        <end position="295"/>
    </location>
</feature>
<evidence type="ECO:0000256" key="6">
    <source>
        <dbReference type="ARBA" id="ARBA00023136"/>
    </source>
</evidence>
<evidence type="ECO:0000256" key="9">
    <source>
        <dbReference type="ARBA" id="ARBA00023315"/>
    </source>
</evidence>
<feature type="compositionally biased region" description="Basic residues" evidence="12">
    <location>
        <begin position="1"/>
        <end position="14"/>
    </location>
</feature>
<feature type="transmembrane region" description="Helical" evidence="11">
    <location>
        <begin position="143"/>
        <end position="165"/>
    </location>
</feature>
<comment type="catalytic activity">
    <reaction evidence="10 11">
        <text>L-cysteinyl-[protein] + hexadecanoyl-CoA = S-hexadecanoyl-L-cysteinyl-[protein] + CoA</text>
        <dbReference type="Rhea" id="RHEA:36683"/>
        <dbReference type="Rhea" id="RHEA-COMP:10131"/>
        <dbReference type="Rhea" id="RHEA-COMP:11032"/>
        <dbReference type="ChEBI" id="CHEBI:29950"/>
        <dbReference type="ChEBI" id="CHEBI:57287"/>
        <dbReference type="ChEBI" id="CHEBI:57379"/>
        <dbReference type="ChEBI" id="CHEBI:74151"/>
        <dbReference type="EC" id="2.3.1.225"/>
    </reaction>
</comment>